<protein>
    <submittedName>
        <fullName evidence="2">Uncharacterized protein</fullName>
    </submittedName>
</protein>
<sequence>MSQVIHTGLWIDWTHGRVAGATITLSARDGAFLLAFVATFVTMVAARTWRMVSFVCHKALASGGKHDGLYYQRQLILRNTPTPVSAAWLFLQQAWHWRRVADRSLRRTLPWAVGGLLYVGLFALAAIFSSKISDAATEFRLLEPTGCGWYLPSDDNAPQEKATSDNLIALAYSRQCYWNEPGLACDILPVKSIGYTNYSVDCPFRSDVCKGAKSIRMETDRIDSHVHLGINAPKHDRIEYQRQTTCSPLVTQPGFADPVNGAEARDLGWDDGILIKYLYGPVGNNTYTFMFNTYATEMQTGYFAWSYVNMALIENHVSEWHPSEALSLEGRDVMLLLIAPNSVFHLKPNDDPVFGTRAPNGNGSAPNVYLPDRPVSPIACAGGHRMCNPNNGRCTPFRGAVEIFQKAWYSPLDLSPAQKAVGERLEFASTGTTFYDLVWTRAQSFLNAQELVSGMKQLPLPSDQWELEMNLLFSVAMAKLQHRINEYVTGPPVPVRRGLFVDRPWEVVHDAAKGRDYGLLCRSQRSRQSQGTINFSVLGLSVLLGLGALVIALSFLLEPLIGWLQRRTGYGAAKAKRWERDENLQVMRMLLELKEAGEWKGTTESFPVAESHETFEYD</sequence>
<comment type="caution">
    <text evidence="2">The sequence shown here is derived from an EMBL/GenBank/DDBJ whole genome shotgun (WGS) entry which is preliminary data.</text>
</comment>
<dbReference type="AlphaFoldDB" id="A0A8H6JZY9"/>
<dbReference type="EMBL" id="WIGO01000252">
    <property type="protein sequence ID" value="KAF6821901.1"/>
    <property type="molecule type" value="Genomic_DNA"/>
</dbReference>
<keyword evidence="1" id="KW-1133">Transmembrane helix</keyword>
<keyword evidence="1" id="KW-0812">Transmembrane</keyword>
<feature type="transmembrane region" description="Helical" evidence="1">
    <location>
        <begin position="31"/>
        <end position="49"/>
    </location>
</feature>
<gene>
    <name evidence="2" type="ORF">CPLU01_12349</name>
</gene>
<evidence type="ECO:0000313" key="2">
    <source>
        <dbReference type="EMBL" id="KAF6821901.1"/>
    </source>
</evidence>
<organism evidence="2 3">
    <name type="scientific">Colletotrichum plurivorum</name>
    <dbReference type="NCBI Taxonomy" id="2175906"/>
    <lineage>
        <taxon>Eukaryota</taxon>
        <taxon>Fungi</taxon>
        <taxon>Dikarya</taxon>
        <taxon>Ascomycota</taxon>
        <taxon>Pezizomycotina</taxon>
        <taxon>Sordariomycetes</taxon>
        <taxon>Hypocreomycetidae</taxon>
        <taxon>Glomerellales</taxon>
        <taxon>Glomerellaceae</taxon>
        <taxon>Colletotrichum</taxon>
        <taxon>Colletotrichum orchidearum species complex</taxon>
    </lineage>
</organism>
<dbReference type="Proteomes" id="UP000654918">
    <property type="component" value="Unassembled WGS sequence"/>
</dbReference>
<keyword evidence="3" id="KW-1185">Reference proteome</keyword>
<feature type="transmembrane region" description="Helical" evidence="1">
    <location>
        <begin position="108"/>
        <end position="128"/>
    </location>
</feature>
<accession>A0A8H6JZY9</accession>
<reference evidence="2" key="1">
    <citation type="journal article" date="2020" name="Phytopathology">
        <title>Genome Sequence Resources of Colletotrichum truncatum, C. plurivorum, C. musicola, and C. sojae: Four Species Pathogenic to Soybean (Glycine max).</title>
        <authorList>
            <person name="Rogerio F."/>
            <person name="Boufleur T.R."/>
            <person name="Ciampi-Guillardi M."/>
            <person name="Sukno S.A."/>
            <person name="Thon M.R."/>
            <person name="Massola Junior N.S."/>
            <person name="Baroncelli R."/>
        </authorList>
    </citation>
    <scope>NUCLEOTIDE SEQUENCE</scope>
    <source>
        <strain evidence="2">LFN00145</strain>
    </source>
</reference>
<proteinExistence type="predicted"/>
<evidence type="ECO:0000256" key="1">
    <source>
        <dbReference type="SAM" id="Phobius"/>
    </source>
</evidence>
<evidence type="ECO:0000313" key="3">
    <source>
        <dbReference type="Proteomes" id="UP000654918"/>
    </source>
</evidence>
<keyword evidence="1" id="KW-0472">Membrane</keyword>
<feature type="transmembrane region" description="Helical" evidence="1">
    <location>
        <begin position="535"/>
        <end position="557"/>
    </location>
</feature>
<name>A0A8H6JZY9_9PEZI</name>